<dbReference type="EMBL" id="JARMAB010000045">
    <property type="protein sequence ID" value="MED1205961.1"/>
    <property type="molecule type" value="Genomic_DNA"/>
</dbReference>
<dbReference type="RefSeq" id="WP_157090836.1">
    <property type="nucleotide sequence ID" value="NZ_JARMAB010000045.1"/>
</dbReference>
<dbReference type="Proteomes" id="UP001341444">
    <property type="component" value="Unassembled WGS sequence"/>
</dbReference>
<dbReference type="PROSITE" id="PS51898">
    <property type="entry name" value="TYR_RECOMBINASE"/>
    <property type="match status" value="1"/>
</dbReference>
<accession>A0ABU6MMP6</accession>
<sequence length="54" mass="6087">MDTHYLIGIRDKAILLLGVALASRRSELVAINIEDLEVNSFGMDVKIRETKTQE</sequence>
<keyword evidence="1" id="KW-0233">DNA recombination</keyword>
<dbReference type="InterPro" id="IPR002104">
    <property type="entry name" value="Integrase_catalytic"/>
</dbReference>
<dbReference type="SUPFAM" id="SSF56349">
    <property type="entry name" value="DNA breaking-rejoining enzymes"/>
    <property type="match status" value="1"/>
</dbReference>
<feature type="domain" description="Tyr recombinase" evidence="2">
    <location>
        <begin position="1"/>
        <end position="54"/>
    </location>
</feature>
<proteinExistence type="predicted"/>
<name>A0ABU6MMP6_9BACI</name>
<comment type="caution">
    <text evidence="3">The sequence shown here is derived from an EMBL/GenBank/DDBJ whole genome shotgun (WGS) entry which is preliminary data.</text>
</comment>
<evidence type="ECO:0000313" key="4">
    <source>
        <dbReference type="Proteomes" id="UP001341444"/>
    </source>
</evidence>
<evidence type="ECO:0000256" key="1">
    <source>
        <dbReference type="ARBA" id="ARBA00023172"/>
    </source>
</evidence>
<dbReference type="InterPro" id="IPR011010">
    <property type="entry name" value="DNA_brk_join_enz"/>
</dbReference>
<organism evidence="3 4">
    <name type="scientific">Heyndrickxia acidicola</name>
    <dbReference type="NCBI Taxonomy" id="209389"/>
    <lineage>
        <taxon>Bacteria</taxon>
        <taxon>Bacillati</taxon>
        <taxon>Bacillota</taxon>
        <taxon>Bacilli</taxon>
        <taxon>Bacillales</taxon>
        <taxon>Bacillaceae</taxon>
        <taxon>Heyndrickxia</taxon>
    </lineage>
</organism>
<evidence type="ECO:0000259" key="2">
    <source>
        <dbReference type="PROSITE" id="PS51898"/>
    </source>
</evidence>
<evidence type="ECO:0000313" key="3">
    <source>
        <dbReference type="EMBL" id="MED1205961.1"/>
    </source>
</evidence>
<protein>
    <recommendedName>
        <fullName evidence="2">Tyr recombinase domain-containing protein</fullName>
    </recommendedName>
</protein>
<gene>
    <name evidence="3" type="ORF">P4T90_23295</name>
</gene>
<keyword evidence="4" id="KW-1185">Reference proteome</keyword>
<reference evidence="3 4" key="1">
    <citation type="submission" date="2023-03" db="EMBL/GenBank/DDBJ databases">
        <title>Bacillus Genome Sequencing.</title>
        <authorList>
            <person name="Dunlap C."/>
        </authorList>
    </citation>
    <scope>NUCLEOTIDE SEQUENCE [LARGE SCALE GENOMIC DNA]</scope>
    <source>
        <strain evidence="3 4">B-23453</strain>
    </source>
</reference>
<dbReference type="InterPro" id="IPR013762">
    <property type="entry name" value="Integrase-like_cat_sf"/>
</dbReference>
<dbReference type="Gene3D" id="1.10.443.10">
    <property type="entry name" value="Intergrase catalytic core"/>
    <property type="match status" value="1"/>
</dbReference>